<name>A0AAV7J7J3_COTGL</name>
<organism evidence="2 3">
    <name type="scientific">Cotesia glomerata</name>
    <name type="common">Lepidopteran parasitic wasp</name>
    <name type="synonym">Apanteles glomeratus</name>
    <dbReference type="NCBI Taxonomy" id="32391"/>
    <lineage>
        <taxon>Eukaryota</taxon>
        <taxon>Metazoa</taxon>
        <taxon>Ecdysozoa</taxon>
        <taxon>Arthropoda</taxon>
        <taxon>Hexapoda</taxon>
        <taxon>Insecta</taxon>
        <taxon>Pterygota</taxon>
        <taxon>Neoptera</taxon>
        <taxon>Endopterygota</taxon>
        <taxon>Hymenoptera</taxon>
        <taxon>Apocrita</taxon>
        <taxon>Ichneumonoidea</taxon>
        <taxon>Braconidae</taxon>
        <taxon>Microgastrinae</taxon>
        <taxon>Cotesia</taxon>
    </lineage>
</organism>
<keyword evidence="1" id="KW-1133">Transmembrane helix</keyword>
<keyword evidence="3" id="KW-1185">Reference proteome</keyword>
<gene>
    <name evidence="2" type="ORF">KQX54_018901</name>
</gene>
<dbReference type="EMBL" id="JAHXZJ010000001">
    <property type="protein sequence ID" value="KAH0568151.1"/>
    <property type="molecule type" value="Genomic_DNA"/>
</dbReference>
<proteinExistence type="predicted"/>
<dbReference type="Proteomes" id="UP000826195">
    <property type="component" value="Unassembled WGS sequence"/>
</dbReference>
<evidence type="ECO:0000313" key="3">
    <source>
        <dbReference type="Proteomes" id="UP000826195"/>
    </source>
</evidence>
<feature type="transmembrane region" description="Helical" evidence="1">
    <location>
        <begin position="6"/>
        <end position="24"/>
    </location>
</feature>
<reference evidence="2 3" key="1">
    <citation type="journal article" date="2021" name="J. Hered.">
        <title>A chromosome-level genome assembly of the parasitoid wasp, Cotesia glomerata (Hymenoptera: Braconidae).</title>
        <authorList>
            <person name="Pinto B.J."/>
            <person name="Weis J.J."/>
            <person name="Gamble T."/>
            <person name="Ode P.J."/>
            <person name="Paul R."/>
            <person name="Zaspel J.M."/>
        </authorList>
    </citation>
    <scope>NUCLEOTIDE SEQUENCE [LARGE SCALE GENOMIC DNA]</scope>
    <source>
        <strain evidence="2">CgM1</strain>
    </source>
</reference>
<dbReference type="AlphaFoldDB" id="A0AAV7J7J3"/>
<evidence type="ECO:0000256" key="1">
    <source>
        <dbReference type="SAM" id="Phobius"/>
    </source>
</evidence>
<comment type="caution">
    <text evidence="2">The sequence shown here is derived from an EMBL/GenBank/DDBJ whole genome shotgun (WGS) entry which is preliminary data.</text>
</comment>
<protein>
    <submittedName>
        <fullName evidence="2">Uncharacterized protein</fullName>
    </submittedName>
</protein>
<sequence>MNIVSMLTLLAISSKILVAFYIVAQLSRKTAMNKNSVRARFIFCLTEVYNKNCKLMTHLPNMCGKVETKGISGPIEFKEGRRIQFKLDLLKLKQHSLVKVGEWRPDSGVNITDVSAFFEQGIVNVTLTVITIPVSLKS</sequence>
<accession>A0AAV7J7J3</accession>
<keyword evidence="1" id="KW-0472">Membrane</keyword>
<dbReference type="Gene3D" id="3.40.50.2300">
    <property type="match status" value="2"/>
</dbReference>
<keyword evidence="1" id="KW-0812">Transmembrane</keyword>
<evidence type="ECO:0000313" key="2">
    <source>
        <dbReference type="EMBL" id="KAH0568151.1"/>
    </source>
</evidence>